<evidence type="ECO:0000256" key="5">
    <source>
        <dbReference type="ARBA" id="ARBA00022478"/>
    </source>
</evidence>
<evidence type="ECO:0000256" key="6">
    <source>
        <dbReference type="ARBA" id="ARBA00023163"/>
    </source>
</evidence>
<dbReference type="InterPro" id="IPR008806">
    <property type="entry name" value="RNA_pol_III_Rpc82_C"/>
</dbReference>
<dbReference type="InterPro" id="IPR036388">
    <property type="entry name" value="WH-like_DNA-bd_sf"/>
</dbReference>
<evidence type="ECO:0000256" key="2">
    <source>
        <dbReference type="ARBA" id="ARBA00006835"/>
    </source>
</evidence>
<comment type="similarity">
    <text evidence="2 9">Belongs to the RNA polymerase beta chain family.</text>
</comment>
<evidence type="ECO:0000259" key="13">
    <source>
        <dbReference type="Pfam" id="PF22536"/>
    </source>
</evidence>
<dbReference type="GO" id="GO:0003697">
    <property type="term" value="F:single-stranded DNA binding"/>
    <property type="evidence" value="ECO:0007669"/>
    <property type="project" value="UniProtKB-UniRule"/>
</dbReference>
<evidence type="ECO:0000256" key="9">
    <source>
        <dbReference type="RuleBase" id="RU367076"/>
    </source>
</evidence>
<dbReference type="Pfam" id="PF08221">
    <property type="entry name" value="HTH_9"/>
    <property type="match status" value="1"/>
</dbReference>
<evidence type="ECO:0000313" key="15">
    <source>
        <dbReference type="Proteomes" id="UP000054097"/>
    </source>
</evidence>
<accession>A0A0C2X1N6</accession>
<dbReference type="SUPFAM" id="SSF46785">
    <property type="entry name" value="Winged helix' DNA-binding domain"/>
    <property type="match status" value="1"/>
</dbReference>
<evidence type="ECO:0000256" key="8">
    <source>
        <dbReference type="ARBA" id="ARBA00025127"/>
    </source>
</evidence>
<comment type="function">
    <text evidence="8 9">DNA-dependent RNA polymerase catalyzes the transcription of DNA into RNA using the four ribonucleoside triphosphates as substrates. Specific core component of RNA polymerase III which synthesizes small RNAs, such as 5S rRNA and tRNAs.</text>
</comment>
<evidence type="ECO:0000259" key="12">
    <source>
        <dbReference type="Pfam" id="PF08221"/>
    </source>
</evidence>
<dbReference type="InterPro" id="IPR013197">
    <property type="entry name" value="RNA_pol_III_RPC82-rel_HTH"/>
</dbReference>
<feature type="domain" description="RNA polymerase III subunit RPC82-related helix-turn-helix" evidence="12">
    <location>
        <begin position="9"/>
        <end position="63"/>
    </location>
</feature>
<dbReference type="Pfam" id="PF05645">
    <property type="entry name" value="RNA_pol_Rpc82"/>
    <property type="match status" value="1"/>
</dbReference>
<dbReference type="GO" id="GO:0006351">
    <property type="term" value="P:DNA-templated transcription"/>
    <property type="evidence" value="ECO:0007669"/>
    <property type="project" value="InterPro"/>
</dbReference>
<keyword evidence="7 9" id="KW-0539">Nucleus</keyword>
<evidence type="ECO:0000256" key="1">
    <source>
        <dbReference type="ARBA" id="ARBA00004123"/>
    </source>
</evidence>
<dbReference type="EMBL" id="KN824280">
    <property type="protein sequence ID" value="KIM32168.1"/>
    <property type="molecule type" value="Genomic_DNA"/>
</dbReference>
<keyword evidence="6 9" id="KW-0804">Transcription</keyword>
<dbReference type="STRING" id="933852.A0A0C2X1N6"/>
<dbReference type="OrthoDB" id="272392at2759"/>
<dbReference type="InterPro" id="IPR039748">
    <property type="entry name" value="RPC3"/>
</dbReference>
<evidence type="ECO:0000313" key="14">
    <source>
        <dbReference type="EMBL" id="KIM32168.1"/>
    </source>
</evidence>
<feature type="domain" description="RNA polymerase III Rpc82 C -terminal" evidence="11">
    <location>
        <begin position="139"/>
        <end position="319"/>
    </location>
</feature>
<reference evidence="14 15" key="1">
    <citation type="submission" date="2014-04" db="EMBL/GenBank/DDBJ databases">
        <authorList>
            <consortium name="DOE Joint Genome Institute"/>
            <person name="Kuo A."/>
            <person name="Zuccaro A."/>
            <person name="Kohler A."/>
            <person name="Nagy L.G."/>
            <person name="Floudas D."/>
            <person name="Copeland A."/>
            <person name="Barry K.W."/>
            <person name="Cichocki N."/>
            <person name="Veneault-Fourrey C."/>
            <person name="LaButti K."/>
            <person name="Lindquist E.A."/>
            <person name="Lipzen A."/>
            <person name="Lundell T."/>
            <person name="Morin E."/>
            <person name="Murat C."/>
            <person name="Sun H."/>
            <person name="Tunlid A."/>
            <person name="Henrissat B."/>
            <person name="Grigoriev I.V."/>
            <person name="Hibbett D.S."/>
            <person name="Martin F."/>
            <person name="Nordberg H.P."/>
            <person name="Cantor M.N."/>
            <person name="Hua S.X."/>
        </authorList>
    </citation>
    <scope>NUCLEOTIDE SEQUENCE [LARGE SCALE GENOMIC DNA]</scope>
    <source>
        <strain evidence="14 15">MAFF 305830</strain>
    </source>
</reference>
<proteinExistence type="inferred from homology"/>
<comment type="subcellular location">
    <subcellularLocation>
        <location evidence="1 9">Nucleus</location>
    </subcellularLocation>
</comment>
<feature type="domain" description="DNA-directed RNA polymerase III subunit RPC3 winged-helix" evidence="13">
    <location>
        <begin position="373"/>
        <end position="448"/>
    </location>
</feature>
<dbReference type="HOGENOM" id="CLU_023294_2_0_1"/>
<dbReference type="GO" id="GO:0005666">
    <property type="term" value="C:RNA polymerase III complex"/>
    <property type="evidence" value="ECO:0007669"/>
    <property type="project" value="UniProtKB-UniRule"/>
</dbReference>
<dbReference type="InterPro" id="IPR055207">
    <property type="entry name" value="POLR3C_WHD"/>
</dbReference>
<evidence type="ECO:0000256" key="3">
    <source>
        <dbReference type="ARBA" id="ARBA00011206"/>
    </source>
</evidence>
<evidence type="ECO:0000256" key="10">
    <source>
        <dbReference type="SAM" id="MobiDB-lite"/>
    </source>
</evidence>
<evidence type="ECO:0000259" key="11">
    <source>
        <dbReference type="Pfam" id="PF05645"/>
    </source>
</evidence>
<protein>
    <recommendedName>
        <fullName evidence="4 9">DNA-directed RNA polymerase III subunit RPC3</fullName>
        <shortName evidence="9">RNA polymerase III subunit C3</shortName>
    </recommendedName>
</protein>
<dbReference type="PANTHER" id="PTHR12949">
    <property type="entry name" value="RNA POLYMERASE III DNA DIRECTED -RELATED"/>
    <property type="match status" value="1"/>
</dbReference>
<sequence length="541" mass="60609">MADQETTRLCVWITKCHFGDIVANVVQALSSHGRLMFRELVLFTKLKPRAIRAALLVLTQHGLLWHSVSGEEEMYELNIDGCLIRLRFGKFLVITGQLFGDEGVSIVQAILDNGRMRYLDLLTALPLIDRASCQKITRKLIQGRFIQSTSEYFNKSHVDRVAEMEQVLIAGDTATKNSALASAKRLAEKKLGAEQLVREKEEEIQSMALKSLETSKSSKGKEKAKTIDDTIWFCVNYAKFNILIRNGMIEAAVRARFNESAAAVMKAILSGTEGSQSSLAELRSEAIGSHSILEELQEEDDLLVGLARKSSKGSSNATSLREYLAFLSAADSASPKGKSNAFLSTSSASGSGSGKVQVEFYAIYRQMKLAVLDGYVRERWDIWALRIVRILLSMGKMEEKQLSKVAMIAPNDVRPLISVLSSASIINLHEVPKGKDFMPRRTFYFWDVDLKKVNAVMLSTLTKTMANILERKAAESERNPMLRTLLETRERTDVAEDETLLSAGDKKLLERWEEKMMKLAALEARVEEAIFILRDLPLEDW</sequence>
<dbReference type="InterPro" id="IPR036390">
    <property type="entry name" value="WH_DNA-bd_sf"/>
</dbReference>
<dbReference type="Proteomes" id="UP000054097">
    <property type="component" value="Unassembled WGS sequence"/>
</dbReference>
<dbReference type="AlphaFoldDB" id="A0A0C2X1N6"/>
<dbReference type="Pfam" id="PF22536">
    <property type="entry name" value="WHD_POLR3C"/>
    <property type="match status" value="1"/>
</dbReference>
<feature type="region of interest" description="Disordered" evidence="10">
    <location>
        <begin position="333"/>
        <end position="353"/>
    </location>
</feature>
<comment type="subunit">
    <text evidence="3 9">Component of the RNA polymerase III (Pol III) complex consisting of 17 subunits.</text>
</comment>
<reference evidence="15" key="2">
    <citation type="submission" date="2015-01" db="EMBL/GenBank/DDBJ databases">
        <title>Evolutionary Origins and Diversification of the Mycorrhizal Mutualists.</title>
        <authorList>
            <consortium name="DOE Joint Genome Institute"/>
            <consortium name="Mycorrhizal Genomics Consortium"/>
            <person name="Kohler A."/>
            <person name="Kuo A."/>
            <person name="Nagy L.G."/>
            <person name="Floudas D."/>
            <person name="Copeland A."/>
            <person name="Barry K.W."/>
            <person name="Cichocki N."/>
            <person name="Veneault-Fourrey C."/>
            <person name="LaButti K."/>
            <person name="Lindquist E.A."/>
            <person name="Lipzen A."/>
            <person name="Lundell T."/>
            <person name="Morin E."/>
            <person name="Murat C."/>
            <person name="Riley R."/>
            <person name="Ohm R."/>
            <person name="Sun H."/>
            <person name="Tunlid A."/>
            <person name="Henrissat B."/>
            <person name="Grigoriev I.V."/>
            <person name="Hibbett D.S."/>
            <person name="Martin F."/>
        </authorList>
    </citation>
    <scope>NUCLEOTIDE SEQUENCE [LARGE SCALE GENOMIC DNA]</scope>
    <source>
        <strain evidence="15">MAFF 305830</strain>
    </source>
</reference>
<dbReference type="Gene3D" id="1.10.10.10">
    <property type="entry name" value="Winged helix-like DNA-binding domain superfamily/Winged helix DNA-binding domain"/>
    <property type="match status" value="4"/>
</dbReference>
<dbReference type="PANTHER" id="PTHR12949:SF0">
    <property type="entry name" value="DNA-DIRECTED RNA POLYMERASE III SUBUNIT RPC3"/>
    <property type="match status" value="1"/>
</dbReference>
<evidence type="ECO:0000256" key="4">
    <source>
        <dbReference type="ARBA" id="ARBA00016689"/>
    </source>
</evidence>
<name>A0A0C2X1N6_SERVB</name>
<gene>
    <name evidence="14" type="ORF">M408DRAFT_326822</name>
</gene>
<organism evidence="14 15">
    <name type="scientific">Serendipita vermifera MAFF 305830</name>
    <dbReference type="NCBI Taxonomy" id="933852"/>
    <lineage>
        <taxon>Eukaryota</taxon>
        <taxon>Fungi</taxon>
        <taxon>Dikarya</taxon>
        <taxon>Basidiomycota</taxon>
        <taxon>Agaricomycotina</taxon>
        <taxon>Agaricomycetes</taxon>
        <taxon>Sebacinales</taxon>
        <taxon>Serendipitaceae</taxon>
        <taxon>Serendipita</taxon>
    </lineage>
</organism>
<keyword evidence="5 9" id="KW-0240">DNA-directed RNA polymerase</keyword>
<keyword evidence="15" id="KW-1185">Reference proteome</keyword>
<evidence type="ECO:0000256" key="7">
    <source>
        <dbReference type="ARBA" id="ARBA00023242"/>
    </source>
</evidence>